<accession>A0ABS8CJP5</accession>
<protein>
    <submittedName>
        <fullName evidence="1">Uncharacterized protein</fullName>
    </submittedName>
</protein>
<comment type="caution">
    <text evidence="1">The sequence shown here is derived from an EMBL/GenBank/DDBJ whole genome shotgun (WGS) entry which is preliminary data.</text>
</comment>
<proteinExistence type="predicted"/>
<reference evidence="1 2" key="1">
    <citation type="submission" date="2020-07" db="EMBL/GenBank/DDBJ databases">
        <title>Pseudogemmobacter sp. nov., isolated from poultry manure in Taiwan.</title>
        <authorList>
            <person name="Lin S.-Y."/>
            <person name="Tang Y.-S."/>
            <person name="Young C.-C."/>
        </authorList>
    </citation>
    <scope>NUCLEOTIDE SEQUENCE [LARGE SCALE GENOMIC DNA]</scope>
    <source>
        <strain evidence="1 2">CC-YST710</strain>
    </source>
</reference>
<dbReference type="Gene3D" id="3.20.20.140">
    <property type="entry name" value="Metal-dependent hydrolases"/>
    <property type="match status" value="1"/>
</dbReference>
<gene>
    <name evidence="1" type="ORF">H0485_05165</name>
</gene>
<dbReference type="RefSeq" id="WP_354002435.1">
    <property type="nucleotide sequence ID" value="NZ_JACDXX010000003.1"/>
</dbReference>
<name>A0ABS8CJP5_9RHOB</name>
<dbReference type="SUPFAM" id="SSF51556">
    <property type="entry name" value="Metallo-dependent hydrolases"/>
    <property type="match status" value="1"/>
</dbReference>
<dbReference type="EMBL" id="JACDXX010000003">
    <property type="protein sequence ID" value="MCB5409393.1"/>
    <property type="molecule type" value="Genomic_DNA"/>
</dbReference>
<sequence length="50" mass="5613">MTHMASLIAQGVFEKWPALKVVIIECGVACVPSVLWRLDANYRALRKETP</sequence>
<keyword evidence="2" id="KW-1185">Reference proteome</keyword>
<dbReference type="InterPro" id="IPR032466">
    <property type="entry name" value="Metal_Hydrolase"/>
</dbReference>
<evidence type="ECO:0000313" key="2">
    <source>
        <dbReference type="Proteomes" id="UP001198571"/>
    </source>
</evidence>
<organism evidence="1 2">
    <name type="scientific">Pseudogemmobacter faecipullorum</name>
    <dbReference type="NCBI Taxonomy" id="2755041"/>
    <lineage>
        <taxon>Bacteria</taxon>
        <taxon>Pseudomonadati</taxon>
        <taxon>Pseudomonadota</taxon>
        <taxon>Alphaproteobacteria</taxon>
        <taxon>Rhodobacterales</taxon>
        <taxon>Paracoccaceae</taxon>
        <taxon>Pseudogemmobacter</taxon>
    </lineage>
</organism>
<dbReference type="Proteomes" id="UP001198571">
    <property type="component" value="Unassembled WGS sequence"/>
</dbReference>
<evidence type="ECO:0000313" key="1">
    <source>
        <dbReference type="EMBL" id="MCB5409393.1"/>
    </source>
</evidence>